<evidence type="ECO:0000256" key="6">
    <source>
        <dbReference type="ARBA" id="ARBA00023136"/>
    </source>
</evidence>
<accession>A0A1Q9AAE5</accession>
<dbReference type="PANTHER" id="PTHR45755">
    <property type="match status" value="1"/>
</dbReference>
<sequence>MTSHTHGESGHGKVGHGESGHDEGHHSHPHPHTHDHHDHDHEHGHSHNHNHNHDHADRLASRHDHVFLGRDHQRNERRTWAVIAVTTVMMVVEITAGHLFGSMALTADGWHMATHAGAILVSALAYSLARRHAGNPQFTFGTGKFGDLAAFSSAIFLGFVAVIIAWESLWRIVDPVPIDFFEAIVIAAIGLVVNLVCALLLQEDHHHGHGHHHDHHDHASSHHGGDRNLRAAYIHVLADALTSVMAIGALLLGSVFGWLWLDPLIGVAGALVIGSWAFGLMRDSAMVLLDHVPETQDLSGEIRRTIEAEGADISDLHVWQLGPGHHGAIVSLVASNPQPSAWYREKLSHIAALSHVTVEVERAKAA</sequence>
<feature type="transmembrane region" description="Helical" evidence="8">
    <location>
        <begin position="80"/>
        <end position="100"/>
    </location>
</feature>
<keyword evidence="3 8" id="KW-0812">Transmembrane</keyword>
<dbReference type="EMBL" id="MKIN01000018">
    <property type="protein sequence ID" value="OLP51802.1"/>
    <property type="molecule type" value="Genomic_DNA"/>
</dbReference>
<dbReference type="NCBIfam" id="TIGR01297">
    <property type="entry name" value="CDF"/>
    <property type="match status" value="1"/>
</dbReference>
<evidence type="ECO:0000313" key="12">
    <source>
        <dbReference type="Proteomes" id="UP000185598"/>
    </source>
</evidence>
<evidence type="ECO:0000313" key="10">
    <source>
        <dbReference type="EMBL" id="MBB4006980.1"/>
    </source>
</evidence>
<evidence type="ECO:0000256" key="2">
    <source>
        <dbReference type="ARBA" id="ARBA00022448"/>
    </source>
</evidence>
<name>A0A1Q9AAE5_9HYPH</name>
<reference evidence="11 12" key="1">
    <citation type="submission" date="2016-09" db="EMBL/GenBank/DDBJ databases">
        <title>Rhizobium oryziradicis sp. nov., isolated from the root of rice.</title>
        <authorList>
            <person name="Zhao J."/>
            <person name="Zhang X."/>
        </authorList>
    </citation>
    <scope>NUCLEOTIDE SEQUENCE [LARGE SCALE GENOMIC DNA]</scope>
    <source>
        <strain evidence="11 12">14971</strain>
    </source>
</reference>
<evidence type="ECO:0000313" key="13">
    <source>
        <dbReference type="Proteomes" id="UP000544107"/>
    </source>
</evidence>
<keyword evidence="2" id="KW-0813">Transport</keyword>
<evidence type="ECO:0000313" key="11">
    <source>
        <dbReference type="EMBL" id="OLP51802.1"/>
    </source>
</evidence>
<dbReference type="NCBIfam" id="NF033827">
    <property type="entry name" value="CDF_efflux_DmeF"/>
    <property type="match status" value="1"/>
</dbReference>
<evidence type="ECO:0000256" key="7">
    <source>
        <dbReference type="SAM" id="MobiDB-lite"/>
    </source>
</evidence>
<keyword evidence="6 8" id="KW-0472">Membrane</keyword>
<dbReference type="Pfam" id="PF01545">
    <property type="entry name" value="Cation_efflux"/>
    <property type="match status" value="1"/>
</dbReference>
<dbReference type="InterPro" id="IPR002524">
    <property type="entry name" value="Cation_efflux"/>
</dbReference>
<dbReference type="Proteomes" id="UP000544107">
    <property type="component" value="Unassembled WGS sequence"/>
</dbReference>
<feature type="transmembrane region" description="Helical" evidence="8">
    <location>
        <begin position="236"/>
        <end position="258"/>
    </location>
</feature>
<dbReference type="InterPro" id="IPR027469">
    <property type="entry name" value="Cation_efflux_TMD_sf"/>
</dbReference>
<dbReference type="OrthoDB" id="271709at2"/>
<dbReference type="GO" id="GO:0006882">
    <property type="term" value="P:intracellular zinc ion homeostasis"/>
    <property type="evidence" value="ECO:0007669"/>
    <property type="project" value="InterPro"/>
</dbReference>
<feature type="compositionally biased region" description="Basic and acidic residues" evidence="7">
    <location>
        <begin position="35"/>
        <end position="56"/>
    </location>
</feature>
<dbReference type="PANTHER" id="PTHR45755:SF4">
    <property type="entry name" value="ZINC TRANSPORTER 7"/>
    <property type="match status" value="1"/>
</dbReference>
<keyword evidence="5" id="KW-0406">Ion transport</keyword>
<evidence type="ECO:0000256" key="4">
    <source>
        <dbReference type="ARBA" id="ARBA00022989"/>
    </source>
</evidence>
<evidence type="ECO:0000256" key="1">
    <source>
        <dbReference type="ARBA" id="ARBA00004141"/>
    </source>
</evidence>
<dbReference type="EMBL" id="JACIED010000002">
    <property type="protein sequence ID" value="MBB4006980.1"/>
    <property type="molecule type" value="Genomic_DNA"/>
</dbReference>
<reference evidence="10 13" key="2">
    <citation type="submission" date="2020-08" db="EMBL/GenBank/DDBJ databases">
        <title>Genomic Encyclopedia of Type Strains, Phase IV (KMG-IV): sequencing the most valuable type-strain genomes for metagenomic binning, comparative biology and taxonomic classification.</title>
        <authorList>
            <person name="Goeker M."/>
        </authorList>
    </citation>
    <scope>NUCLEOTIDE SEQUENCE [LARGE SCALE GENOMIC DNA]</scope>
    <source>
        <strain evidence="10 13">DSM 100021</strain>
    </source>
</reference>
<feature type="region of interest" description="Disordered" evidence="7">
    <location>
        <begin position="1"/>
        <end position="56"/>
    </location>
</feature>
<dbReference type="InterPro" id="IPR045316">
    <property type="entry name" value="Msc2-like"/>
</dbReference>
<keyword evidence="12" id="KW-1185">Reference proteome</keyword>
<dbReference type="GO" id="GO:0016020">
    <property type="term" value="C:membrane"/>
    <property type="evidence" value="ECO:0007669"/>
    <property type="project" value="UniProtKB-SubCell"/>
</dbReference>
<dbReference type="InterPro" id="IPR058533">
    <property type="entry name" value="Cation_efflux_TM"/>
</dbReference>
<dbReference type="SUPFAM" id="SSF161111">
    <property type="entry name" value="Cation efflux protein transmembrane domain-like"/>
    <property type="match status" value="1"/>
</dbReference>
<feature type="transmembrane region" description="Helical" evidence="8">
    <location>
        <begin position="264"/>
        <end position="281"/>
    </location>
</feature>
<feature type="compositionally biased region" description="Basic and acidic residues" evidence="7">
    <location>
        <begin position="1"/>
        <end position="26"/>
    </location>
</feature>
<dbReference type="RefSeq" id="WP_075612931.1">
    <property type="nucleotide sequence ID" value="NZ_JACIED010000002.1"/>
</dbReference>
<dbReference type="STRING" id="887144.BJF91_22950"/>
<comment type="caution">
    <text evidence="11">The sequence shown here is derived from an EMBL/GenBank/DDBJ whole genome shotgun (WGS) entry which is preliminary data.</text>
</comment>
<dbReference type="Proteomes" id="UP000185598">
    <property type="component" value="Unassembled WGS sequence"/>
</dbReference>
<dbReference type="AlphaFoldDB" id="A0A1Q9AAE5"/>
<proteinExistence type="predicted"/>
<protein>
    <submittedName>
        <fullName evidence="10">Cation diffusion facilitator family transporter</fullName>
    </submittedName>
    <submittedName>
        <fullName evidence="11">Cation transporter</fullName>
    </submittedName>
</protein>
<evidence type="ECO:0000256" key="5">
    <source>
        <dbReference type="ARBA" id="ARBA00023065"/>
    </source>
</evidence>
<feature type="transmembrane region" description="Helical" evidence="8">
    <location>
        <begin position="112"/>
        <end position="128"/>
    </location>
</feature>
<evidence type="ECO:0000259" key="9">
    <source>
        <dbReference type="Pfam" id="PF01545"/>
    </source>
</evidence>
<dbReference type="Gene3D" id="1.20.1510.10">
    <property type="entry name" value="Cation efflux protein transmembrane domain"/>
    <property type="match status" value="1"/>
</dbReference>
<evidence type="ECO:0000256" key="8">
    <source>
        <dbReference type="SAM" id="Phobius"/>
    </source>
</evidence>
<feature type="transmembrane region" description="Helical" evidence="8">
    <location>
        <begin position="178"/>
        <end position="201"/>
    </location>
</feature>
<organism evidence="11 12">
    <name type="scientific">Allorhizobium taibaishanense</name>
    <dbReference type="NCBI Taxonomy" id="887144"/>
    <lineage>
        <taxon>Bacteria</taxon>
        <taxon>Pseudomonadati</taxon>
        <taxon>Pseudomonadota</taxon>
        <taxon>Alphaproteobacteria</taxon>
        <taxon>Hyphomicrobiales</taxon>
        <taxon>Rhizobiaceae</taxon>
        <taxon>Rhizobium/Agrobacterium group</taxon>
        <taxon>Allorhizobium</taxon>
    </lineage>
</organism>
<feature type="domain" description="Cation efflux protein transmembrane" evidence="9">
    <location>
        <begin position="80"/>
        <end position="289"/>
    </location>
</feature>
<comment type="subcellular location">
    <subcellularLocation>
        <location evidence="1">Membrane</location>
        <topology evidence="1">Multi-pass membrane protein</topology>
    </subcellularLocation>
</comment>
<gene>
    <name evidence="11" type="ORF">BJF91_22950</name>
    <name evidence="10" type="ORF">GGQ71_001243</name>
</gene>
<keyword evidence="4 8" id="KW-1133">Transmembrane helix</keyword>
<dbReference type="GO" id="GO:0005385">
    <property type="term" value="F:zinc ion transmembrane transporter activity"/>
    <property type="evidence" value="ECO:0007669"/>
    <property type="project" value="InterPro"/>
</dbReference>
<feature type="transmembrane region" description="Helical" evidence="8">
    <location>
        <begin position="148"/>
        <end position="166"/>
    </location>
</feature>
<evidence type="ECO:0000256" key="3">
    <source>
        <dbReference type="ARBA" id="ARBA00022692"/>
    </source>
</evidence>